<gene>
    <name evidence="1" type="ORF">K9S39_03390</name>
</gene>
<dbReference type="Proteomes" id="UP000830115">
    <property type="component" value="Chromosome"/>
</dbReference>
<dbReference type="RefSeq" id="WP_248861841.1">
    <property type="nucleotide sequence ID" value="NZ_CP086322.1"/>
</dbReference>
<sequence length="75" mass="8034">MRELQEDANQGPSIAIRGQITDGAMPAVRVGGKLKIRESDLPPLAMPVIASRPDEQVEEQVKDDLNALVANLVAS</sequence>
<organism evidence="1 2">
    <name type="scientific">Streptomyces halobius</name>
    <dbReference type="NCBI Taxonomy" id="2879846"/>
    <lineage>
        <taxon>Bacteria</taxon>
        <taxon>Bacillati</taxon>
        <taxon>Actinomycetota</taxon>
        <taxon>Actinomycetes</taxon>
        <taxon>Kitasatosporales</taxon>
        <taxon>Streptomycetaceae</taxon>
        <taxon>Streptomyces</taxon>
    </lineage>
</organism>
<reference evidence="1" key="1">
    <citation type="submission" date="2021-10" db="EMBL/GenBank/DDBJ databases">
        <title>Streptomyces nigrumlapis sp.nov.,an antimicrobial producing actinobacterium isolated from Black Gobi rocks.</title>
        <authorList>
            <person name="Wen Y."/>
            <person name="Zhang W."/>
            <person name="Liu X.G."/>
        </authorList>
    </citation>
    <scope>NUCLEOTIDE SEQUENCE</scope>
    <source>
        <strain evidence="1">ST13-2-2</strain>
    </source>
</reference>
<protein>
    <submittedName>
        <fullName evidence="1">Uncharacterized protein</fullName>
    </submittedName>
</protein>
<keyword evidence="2" id="KW-1185">Reference proteome</keyword>
<evidence type="ECO:0000313" key="1">
    <source>
        <dbReference type="EMBL" id="UQA91049.1"/>
    </source>
</evidence>
<dbReference type="EMBL" id="CP086322">
    <property type="protein sequence ID" value="UQA91049.1"/>
    <property type="molecule type" value="Genomic_DNA"/>
</dbReference>
<proteinExistence type="predicted"/>
<accession>A0ABY4M2F5</accession>
<evidence type="ECO:0000313" key="2">
    <source>
        <dbReference type="Proteomes" id="UP000830115"/>
    </source>
</evidence>
<name>A0ABY4M2F5_9ACTN</name>